<dbReference type="GO" id="GO:0051083">
    <property type="term" value="P:'de novo' cotranslational protein folding"/>
    <property type="evidence" value="ECO:0007669"/>
    <property type="project" value="TreeGrafter"/>
</dbReference>
<evidence type="ECO:0000256" key="4">
    <source>
        <dbReference type="ARBA" id="ARBA00016902"/>
    </source>
</evidence>
<comment type="catalytic activity">
    <reaction evidence="1 11">
        <text>[protein]-peptidylproline (omega=180) = [protein]-peptidylproline (omega=0)</text>
        <dbReference type="Rhea" id="RHEA:16237"/>
        <dbReference type="Rhea" id="RHEA-COMP:10747"/>
        <dbReference type="Rhea" id="RHEA-COMP:10748"/>
        <dbReference type="ChEBI" id="CHEBI:83833"/>
        <dbReference type="ChEBI" id="CHEBI:83834"/>
        <dbReference type="EC" id="5.2.1.8"/>
    </reaction>
</comment>
<dbReference type="InterPro" id="IPR037041">
    <property type="entry name" value="Trigger_fac_C_sf"/>
</dbReference>
<evidence type="ECO:0000256" key="11">
    <source>
        <dbReference type="HAMAP-Rule" id="MF_00303"/>
    </source>
</evidence>
<feature type="domain" description="Trigger factor C-terminal" evidence="15">
    <location>
        <begin position="313"/>
        <end position="467"/>
    </location>
</feature>
<dbReference type="GO" id="GO:0015031">
    <property type="term" value="P:protein transport"/>
    <property type="evidence" value="ECO:0007669"/>
    <property type="project" value="UniProtKB-UniRule"/>
</dbReference>
<dbReference type="Pfam" id="PF05697">
    <property type="entry name" value="Trigger_N"/>
    <property type="match status" value="1"/>
</dbReference>
<dbReference type="OrthoDB" id="9767721at2"/>
<evidence type="ECO:0000256" key="9">
    <source>
        <dbReference type="ARBA" id="ARBA00023306"/>
    </source>
</evidence>
<evidence type="ECO:0000256" key="1">
    <source>
        <dbReference type="ARBA" id="ARBA00000971"/>
    </source>
</evidence>
<evidence type="ECO:0000256" key="6">
    <source>
        <dbReference type="ARBA" id="ARBA00023110"/>
    </source>
</evidence>
<comment type="domain">
    <text evidence="11">Consists of 3 domains; the N-terminus binds the ribosome, the middle domain has PPIase activity, while the C-terminus has intrinsic chaperone activity on its own.</text>
</comment>
<dbReference type="Gene3D" id="3.10.50.40">
    <property type="match status" value="1"/>
</dbReference>
<dbReference type="GO" id="GO:0005737">
    <property type="term" value="C:cytoplasm"/>
    <property type="evidence" value="ECO:0007669"/>
    <property type="project" value="UniProtKB-SubCell"/>
</dbReference>
<dbReference type="InterPro" id="IPR008880">
    <property type="entry name" value="Trigger_fac_C"/>
</dbReference>
<dbReference type="Pfam" id="PF00254">
    <property type="entry name" value="FKBP_C"/>
    <property type="match status" value="1"/>
</dbReference>
<feature type="domain" description="Trigger factor ribosome-binding bacterial" evidence="14">
    <location>
        <begin position="52"/>
        <end position="194"/>
    </location>
</feature>
<feature type="region of interest" description="Disordered" evidence="12">
    <location>
        <begin position="1"/>
        <end position="35"/>
    </location>
</feature>
<name>A0A4R5U4W6_9GAMM</name>
<dbReference type="InterPro" id="IPR036611">
    <property type="entry name" value="Trigger_fac_ribosome-bd_sf"/>
</dbReference>
<keyword evidence="7 11" id="KW-0143">Chaperone</keyword>
<gene>
    <name evidence="11" type="primary">tig</name>
    <name evidence="16" type="ORF">E2F46_02375</name>
</gene>
<dbReference type="GO" id="GO:0003755">
    <property type="term" value="F:peptidyl-prolyl cis-trans isomerase activity"/>
    <property type="evidence" value="ECO:0007669"/>
    <property type="project" value="UniProtKB-UniRule"/>
</dbReference>
<evidence type="ECO:0000256" key="5">
    <source>
        <dbReference type="ARBA" id="ARBA00022618"/>
    </source>
</evidence>
<evidence type="ECO:0000256" key="8">
    <source>
        <dbReference type="ARBA" id="ARBA00023235"/>
    </source>
</evidence>
<evidence type="ECO:0000256" key="2">
    <source>
        <dbReference type="ARBA" id="ARBA00005464"/>
    </source>
</evidence>
<dbReference type="Pfam" id="PF05698">
    <property type="entry name" value="Trigger_C"/>
    <property type="match status" value="1"/>
</dbReference>
<keyword evidence="17" id="KW-1185">Reference proteome</keyword>
<dbReference type="NCBIfam" id="TIGR00115">
    <property type="entry name" value="tig"/>
    <property type="match status" value="1"/>
</dbReference>
<comment type="function">
    <text evidence="11">Involved in protein export. Acts as a chaperone by maintaining the newly synthesized protein in an open conformation. Functions as a peptidyl-prolyl cis-trans isomerase.</text>
</comment>
<accession>A0A4R5U4W6</accession>
<dbReference type="InterPro" id="IPR027304">
    <property type="entry name" value="Trigger_fact/SurA_dom_sf"/>
</dbReference>
<comment type="subcellular location">
    <subcellularLocation>
        <location evidence="11">Cytoplasm</location>
    </subcellularLocation>
    <text evidence="11">About half TF is bound to the ribosome near the polypeptide exit tunnel while the other half is free in the cytoplasm.</text>
</comment>
<evidence type="ECO:0000259" key="13">
    <source>
        <dbReference type="Pfam" id="PF00254"/>
    </source>
</evidence>
<dbReference type="InterPro" id="IPR001179">
    <property type="entry name" value="PPIase_FKBP_dom"/>
</dbReference>
<dbReference type="SUPFAM" id="SSF54534">
    <property type="entry name" value="FKBP-like"/>
    <property type="match status" value="1"/>
</dbReference>
<keyword evidence="6 11" id="KW-0697">Rotamase</keyword>
<dbReference type="HAMAP" id="MF_00303">
    <property type="entry name" value="Trigger_factor_Tig"/>
    <property type="match status" value="1"/>
</dbReference>
<dbReference type="GO" id="GO:0043335">
    <property type="term" value="P:protein unfolding"/>
    <property type="evidence" value="ECO:0007669"/>
    <property type="project" value="TreeGrafter"/>
</dbReference>
<organism evidence="16 17">
    <name type="scientific">Luteimonas aestuarii</name>
    <dbReference type="NCBI Taxonomy" id="453837"/>
    <lineage>
        <taxon>Bacteria</taxon>
        <taxon>Pseudomonadati</taxon>
        <taxon>Pseudomonadota</taxon>
        <taxon>Gammaproteobacteria</taxon>
        <taxon>Lysobacterales</taxon>
        <taxon>Lysobacteraceae</taxon>
        <taxon>Luteimonas</taxon>
    </lineage>
</organism>
<dbReference type="InterPro" id="IPR008881">
    <property type="entry name" value="Trigger_fac_ribosome-bd_bac"/>
</dbReference>
<evidence type="ECO:0000256" key="12">
    <source>
        <dbReference type="SAM" id="MobiDB-lite"/>
    </source>
</evidence>
<evidence type="ECO:0000256" key="7">
    <source>
        <dbReference type="ARBA" id="ARBA00023186"/>
    </source>
</evidence>
<dbReference type="SUPFAM" id="SSF102735">
    <property type="entry name" value="Trigger factor ribosome-binding domain"/>
    <property type="match status" value="1"/>
</dbReference>
<evidence type="ECO:0000259" key="15">
    <source>
        <dbReference type="Pfam" id="PF05698"/>
    </source>
</evidence>
<dbReference type="GO" id="GO:0043022">
    <property type="term" value="F:ribosome binding"/>
    <property type="evidence" value="ECO:0007669"/>
    <property type="project" value="TreeGrafter"/>
</dbReference>
<evidence type="ECO:0000256" key="3">
    <source>
        <dbReference type="ARBA" id="ARBA00013194"/>
    </source>
</evidence>
<dbReference type="GO" id="GO:0044183">
    <property type="term" value="F:protein folding chaperone"/>
    <property type="evidence" value="ECO:0007669"/>
    <property type="project" value="TreeGrafter"/>
</dbReference>
<comment type="similarity">
    <text evidence="2 11">Belongs to the FKBP-type PPIase family. Tig subfamily.</text>
</comment>
<dbReference type="SUPFAM" id="SSF109998">
    <property type="entry name" value="Triger factor/SurA peptide-binding domain-like"/>
    <property type="match status" value="1"/>
</dbReference>
<dbReference type="Proteomes" id="UP000294796">
    <property type="component" value="Unassembled WGS sequence"/>
</dbReference>
<feature type="compositionally biased region" description="Basic residues" evidence="12">
    <location>
        <begin position="20"/>
        <end position="34"/>
    </location>
</feature>
<comment type="caution">
    <text evidence="16">The sequence shown here is derived from an EMBL/GenBank/DDBJ whole genome shotgun (WGS) entry which is preliminary data.</text>
</comment>
<feature type="domain" description="PPIase FKBP-type" evidence="13">
    <location>
        <begin position="206"/>
        <end position="281"/>
    </location>
</feature>
<proteinExistence type="inferred from homology"/>
<keyword evidence="11" id="KW-0963">Cytoplasm</keyword>
<sequence length="484" mass="54121">MAGGEPRNPPKYSVPPVRSGRTRCRSGPHGIHRMRPVEPSRRHHAAVAGVNMQVSVESVGNLERRITFRLPSEGIESQVGGRLREIARTARIKGFRPGKVPTKVIEQRYGEQVRAEVLDGLLRDRFNEAVRENELRLAGQPKIEPGEAVGDELAYVATFEVVPDFGDIDVSGLNVVRHTAEVTEEDIDRMIENLRMQRRSWSAVTRPAQSGDAVDVQTWSEVDGERLPAEGAEGGTTVIGSGAMYADLENALVGMSKGEQKSLEVAFPADWRVQRLAGKTAQVHLQVEQVSEQHLPEADAAFIRSFGVKSGEMDQFRADIRTNLERELKGALMNRLRREVGEQLIATFAQVEMPPKVVEAEARAMLQQQLDQLRRNGRDPGQVPADAHQSFIEPARKRVLVGLLVGEVARRNALVLDPKRVNEHLRLIASTYEEPQQVIDLYRNDPQLMSGLQNRVMEEQVIDWIAERAQHEEKQLTFQEAIAP</sequence>
<dbReference type="EMBL" id="SMTF01000001">
    <property type="protein sequence ID" value="TDK28724.1"/>
    <property type="molecule type" value="Genomic_DNA"/>
</dbReference>
<reference evidence="16 17" key="1">
    <citation type="submission" date="2019-03" db="EMBL/GenBank/DDBJ databases">
        <title>Luteimonas zhaokaii sp.nov., isolated from the rectal contents of Plateau pika in Yushu, Qinghai Province, China.</title>
        <authorList>
            <person name="Zhang G."/>
        </authorList>
    </citation>
    <scope>NUCLEOTIDE SEQUENCE [LARGE SCALE GENOMIC DNA]</scope>
    <source>
        <strain evidence="16 17">B9</strain>
    </source>
</reference>
<keyword evidence="5 11" id="KW-0132">Cell division</keyword>
<dbReference type="GO" id="GO:0051301">
    <property type="term" value="P:cell division"/>
    <property type="evidence" value="ECO:0007669"/>
    <property type="project" value="UniProtKB-KW"/>
</dbReference>
<dbReference type="Gene3D" id="3.30.70.1050">
    <property type="entry name" value="Trigger factor ribosome-binding domain"/>
    <property type="match status" value="1"/>
</dbReference>
<protein>
    <recommendedName>
        <fullName evidence="4 11">Trigger factor</fullName>
        <shortName evidence="11">TF</shortName>
        <ecNumber evidence="3 11">5.2.1.8</ecNumber>
    </recommendedName>
    <alternativeName>
        <fullName evidence="10 11">PPIase</fullName>
    </alternativeName>
</protein>
<dbReference type="PIRSF" id="PIRSF003095">
    <property type="entry name" value="Trigger_factor"/>
    <property type="match status" value="1"/>
</dbReference>
<keyword evidence="9 11" id="KW-0131">Cell cycle</keyword>
<dbReference type="AlphaFoldDB" id="A0A4R5U4W6"/>
<evidence type="ECO:0000259" key="14">
    <source>
        <dbReference type="Pfam" id="PF05697"/>
    </source>
</evidence>
<dbReference type="EC" id="5.2.1.8" evidence="3 11"/>
<keyword evidence="8 11" id="KW-0413">Isomerase</keyword>
<dbReference type="InterPro" id="IPR005215">
    <property type="entry name" value="Trig_fac"/>
</dbReference>
<dbReference type="InterPro" id="IPR046357">
    <property type="entry name" value="PPIase_dom_sf"/>
</dbReference>
<dbReference type="PANTHER" id="PTHR30560">
    <property type="entry name" value="TRIGGER FACTOR CHAPERONE AND PEPTIDYL-PROLYL CIS/TRANS ISOMERASE"/>
    <property type="match status" value="1"/>
</dbReference>
<evidence type="ECO:0000313" key="17">
    <source>
        <dbReference type="Proteomes" id="UP000294796"/>
    </source>
</evidence>
<evidence type="ECO:0000313" key="16">
    <source>
        <dbReference type="EMBL" id="TDK28724.1"/>
    </source>
</evidence>
<evidence type="ECO:0000256" key="10">
    <source>
        <dbReference type="ARBA" id="ARBA00029986"/>
    </source>
</evidence>
<dbReference type="Gene3D" id="1.10.3120.10">
    <property type="entry name" value="Trigger factor, C-terminal domain"/>
    <property type="match status" value="1"/>
</dbReference>
<dbReference type="PANTHER" id="PTHR30560:SF3">
    <property type="entry name" value="TRIGGER FACTOR-LIKE PROTEIN TIG, CHLOROPLASTIC"/>
    <property type="match status" value="1"/>
</dbReference>